<keyword evidence="6" id="KW-0472">Membrane</keyword>
<keyword evidence="8" id="KW-1185">Reference proteome</keyword>
<keyword evidence="5" id="KW-1133">Transmembrane helix</keyword>
<dbReference type="RefSeq" id="WP_051911131.1">
    <property type="nucleotide sequence ID" value="NZ_CAMIFG010000061.1"/>
</dbReference>
<keyword evidence="4" id="KW-0812">Transmembrane</keyword>
<dbReference type="STRING" id="195105.CN97_16530"/>
<accession>A0A086Y4T0</accession>
<organism evidence="7 8">
    <name type="scientific">Haematobacter massiliensis</name>
    <dbReference type="NCBI Taxonomy" id="195105"/>
    <lineage>
        <taxon>Bacteria</taxon>
        <taxon>Pseudomonadati</taxon>
        <taxon>Pseudomonadota</taxon>
        <taxon>Alphaproteobacteria</taxon>
        <taxon>Rhodobacterales</taxon>
        <taxon>Paracoccaceae</taxon>
        <taxon>Haematobacter</taxon>
    </lineage>
</organism>
<comment type="subcellular location">
    <subcellularLocation>
        <location evidence="1">Cell membrane</location>
        <topology evidence="1">Multi-pass membrane protein</topology>
    </subcellularLocation>
</comment>
<dbReference type="PANTHER" id="PTHR33452">
    <property type="entry name" value="OXIDOREDUCTASE CATD-RELATED"/>
    <property type="match status" value="1"/>
</dbReference>
<evidence type="ECO:0000256" key="5">
    <source>
        <dbReference type="ARBA" id="ARBA00022989"/>
    </source>
</evidence>
<dbReference type="eggNOG" id="COG2259">
    <property type="taxonomic scope" value="Bacteria"/>
</dbReference>
<evidence type="ECO:0000313" key="8">
    <source>
        <dbReference type="Proteomes" id="UP000028826"/>
    </source>
</evidence>
<comment type="caution">
    <text evidence="7">The sequence shown here is derived from an EMBL/GenBank/DDBJ whole genome shotgun (WGS) entry which is preliminary data.</text>
</comment>
<protein>
    <submittedName>
        <fullName evidence="7">DoxX family protein</fullName>
    </submittedName>
</protein>
<dbReference type="AlphaFoldDB" id="A0A086Y4T0"/>
<proteinExistence type="inferred from homology"/>
<gene>
    <name evidence="7" type="ORF">CN97_16530</name>
</gene>
<dbReference type="OrthoDB" id="5398343at2"/>
<dbReference type="EMBL" id="JGYG01000006">
    <property type="protein sequence ID" value="KFI29280.1"/>
    <property type="molecule type" value="Genomic_DNA"/>
</dbReference>
<name>A0A086Y4T0_9RHOB</name>
<reference evidence="7 8" key="1">
    <citation type="submission" date="2014-03" db="EMBL/GenBank/DDBJ databases">
        <title>Genome of Haematobacter massiliensis CCUG 47968.</title>
        <authorList>
            <person name="Wang D."/>
            <person name="Wang G."/>
        </authorList>
    </citation>
    <scope>NUCLEOTIDE SEQUENCE [LARGE SCALE GENOMIC DNA]</scope>
    <source>
        <strain evidence="7 8">CCUG 47968</strain>
    </source>
</reference>
<dbReference type="PANTHER" id="PTHR33452:SF1">
    <property type="entry name" value="INNER MEMBRANE PROTEIN YPHA-RELATED"/>
    <property type="match status" value="1"/>
</dbReference>
<dbReference type="InterPro" id="IPR051907">
    <property type="entry name" value="DoxX-like_oxidoreductase"/>
</dbReference>
<evidence type="ECO:0000256" key="6">
    <source>
        <dbReference type="ARBA" id="ARBA00023136"/>
    </source>
</evidence>
<evidence type="ECO:0000256" key="2">
    <source>
        <dbReference type="ARBA" id="ARBA00006679"/>
    </source>
</evidence>
<dbReference type="GO" id="GO:0005886">
    <property type="term" value="C:plasma membrane"/>
    <property type="evidence" value="ECO:0007669"/>
    <property type="project" value="UniProtKB-SubCell"/>
</dbReference>
<evidence type="ECO:0000256" key="4">
    <source>
        <dbReference type="ARBA" id="ARBA00022692"/>
    </source>
</evidence>
<evidence type="ECO:0000313" key="7">
    <source>
        <dbReference type="EMBL" id="KFI29280.1"/>
    </source>
</evidence>
<evidence type="ECO:0000256" key="1">
    <source>
        <dbReference type="ARBA" id="ARBA00004651"/>
    </source>
</evidence>
<keyword evidence="3" id="KW-1003">Cell membrane</keyword>
<dbReference type="Pfam" id="PF07681">
    <property type="entry name" value="DoxX"/>
    <property type="match status" value="1"/>
</dbReference>
<dbReference type="InterPro" id="IPR032808">
    <property type="entry name" value="DoxX"/>
</dbReference>
<sequence length="154" mass="16842">MSYIQSRLGSAEGNRFFIPALRPVYDALLPVSETLLRVIAGFALAVHGWPKIQNPMGLAGMVENIGFAPSWFWAFALAITEFVGGILLLLGLFTRPAAAAATVVLLVTVWFHWVLRGEGYSGAELSLIWAAVTFFFVARGGGRYSLDRAFGREF</sequence>
<dbReference type="Proteomes" id="UP000028826">
    <property type="component" value="Unassembled WGS sequence"/>
</dbReference>
<evidence type="ECO:0000256" key="3">
    <source>
        <dbReference type="ARBA" id="ARBA00022475"/>
    </source>
</evidence>
<comment type="similarity">
    <text evidence="2">Belongs to the DoxX family.</text>
</comment>